<keyword evidence="3" id="KW-1185">Reference proteome</keyword>
<dbReference type="Proteomes" id="UP000186795">
    <property type="component" value="Unassembled WGS sequence"/>
</dbReference>
<keyword evidence="1" id="KW-1133">Transmembrane helix</keyword>
<dbReference type="EMBL" id="FTOD01000009">
    <property type="protein sequence ID" value="SIS99739.1"/>
    <property type="molecule type" value="Genomic_DNA"/>
</dbReference>
<name>A0A1N7NNG7_9BACL</name>
<accession>A0A1N7NNG7</accession>
<sequence>MNQAAVGLFNAFLLSIPCWFGIVFLLRHLI</sequence>
<evidence type="ECO:0000313" key="3">
    <source>
        <dbReference type="Proteomes" id="UP000186795"/>
    </source>
</evidence>
<proteinExistence type="predicted"/>
<evidence type="ECO:0000256" key="1">
    <source>
        <dbReference type="SAM" id="Phobius"/>
    </source>
</evidence>
<organism evidence="2 3">
    <name type="scientific">Kroppenstedtia eburnea</name>
    <dbReference type="NCBI Taxonomy" id="714067"/>
    <lineage>
        <taxon>Bacteria</taxon>
        <taxon>Bacillati</taxon>
        <taxon>Bacillota</taxon>
        <taxon>Bacilli</taxon>
        <taxon>Bacillales</taxon>
        <taxon>Thermoactinomycetaceae</taxon>
        <taxon>Kroppenstedtia</taxon>
    </lineage>
</organism>
<dbReference type="AlphaFoldDB" id="A0A1N7NNG7"/>
<protein>
    <submittedName>
        <fullName evidence="2">Uncharacterized protein</fullName>
    </submittedName>
</protein>
<feature type="transmembrane region" description="Helical" evidence="1">
    <location>
        <begin position="6"/>
        <end position="26"/>
    </location>
</feature>
<reference evidence="3" key="1">
    <citation type="submission" date="2017-01" db="EMBL/GenBank/DDBJ databases">
        <authorList>
            <person name="Varghese N."/>
            <person name="Submissions S."/>
        </authorList>
    </citation>
    <scope>NUCLEOTIDE SEQUENCE [LARGE SCALE GENOMIC DNA]</scope>
    <source>
        <strain evidence="3">DSM 45196</strain>
    </source>
</reference>
<keyword evidence="1" id="KW-0472">Membrane</keyword>
<gene>
    <name evidence="2" type="ORF">SAMN05421790_109116</name>
</gene>
<keyword evidence="1" id="KW-0812">Transmembrane</keyword>
<evidence type="ECO:0000313" key="2">
    <source>
        <dbReference type="EMBL" id="SIS99739.1"/>
    </source>
</evidence>